<comment type="subcellular location">
    <subcellularLocation>
        <location evidence="2">Cytoplasm</location>
    </subcellularLocation>
    <subcellularLocation>
        <location evidence="1">Nucleus</location>
    </subcellularLocation>
</comment>
<dbReference type="Gene3D" id="3.40.50.150">
    <property type="entry name" value="Vaccinia Virus protein VP39"/>
    <property type="match status" value="1"/>
</dbReference>
<dbReference type="GO" id="GO:0005634">
    <property type="term" value="C:nucleus"/>
    <property type="evidence" value="ECO:0007669"/>
    <property type="project" value="UniProtKB-SubCell"/>
</dbReference>
<evidence type="ECO:0000256" key="6">
    <source>
        <dbReference type="ARBA" id="ARBA00023242"/>
    </source>
</evidence>
<feature type="compositionally biased region" description="Basic and acidic residues" evidence="7">
    <location>
        <begin position="643"/>
        <end position="669"/>
    </location>
</feature>
<dbReference type="EMBL" id="JALLPB020000014">
    <property type="protein sequence ID" value="KAL3826801.1"/>
    <property type="molecule type" value="Genomic_DNA"/>
</dbReference>
<feature type="compositionally biased region" description="Low complexity" evidence="7">
    <location>
        <begin position="299"/>
        <end position="309"/>
    </location>
</feature>
<dbReference type="Proteomes" id="UP001530377">
    <property type="component" value="Unassembled WGS sequence"/>
</dbReference>
<dbReference type="PANTHER" id="PTHR13539:SF3">
    <property type="entry name" value="CALMODULIN-LYSINE N-METHYLTRANSFERASE"/>
    <property type="match status" value="1"/>
</dbReference>
<dbReference type="PANTHER" id="PTHR13539">
    <property type="entry name" value="CALMODULIN-LYSINE N-METHYLTRANSFERASE"/>
    <property type="match status" value="1"/>
</dbReference>
<reference evidence="9 10" key="1">
    <citation type="submission" date="2024-10" db="EMBL/GenBank/DDBJ databases">
        <title>Updated reference genomes for cyclostephanoid diatoms.</title>
        <authorList>
            <person name="Roberts W.R."/>
            <person name="Alverson A.J."/>
        </authorList>
    </citation>
    <scope>NUCLEOTIDE SEQUENCE [LARGE SCALE GENOMIC DNA]</scope>
    <source>
        <strain evidence="9 10">AJA228-03</strain>
    </source>
</reference>
<feature type="region of interest" description="Disordered" evidence="7">
    <location>
        <begin position="137"/>
        <end position="162"/>
    </location>
</feature>
<dbReference type="InterPro" id="IPR013957">
    <property type="entry name" value="SNRNP27"/>
</dbReference>
<evidence type="ECO:0000256" key="5">
    <source>
        <dbReference type="ARBA" id="ARBA00022679"/>
    </source>
</evidence>
<feature type="compositionally biased region" description="Low complexity" evidence="7">
    <location>
        <begin position="671"/>
        <end position="687"/>
    </location>
</feature>
<sequence length="780" mass="84557">MAPAVPTEGDANERRRGEERARARWSILRRALLGVPSSSPSGFGGAITTVESTMRVHPLPHVRHSMNAFPGFGVLDRTDVFVRPLSHVHEDDDRMDDYLGDEGKIDDGDWILVRNSYTSSNGRRVVRFLTRESSRSRGRWNEMRSSSSSSSSSSTTTATTTVHDRVESLLSHRRYGVDNTGNVRVWDAESTLAGFLLSVILDDDDDDDGGCEDILVGDGSTSMAATNALSRLREVLRSHLLTIPRGRRSPLPSFSGDGEEEEEKEKDGSSLPPITTTDDDQHCNVLELGAGQAGLAGLAAASAASTTSSPHPPDEVDDDHPTAETTSRDIATMRPLCLVLTDGHPRCVENNRVCAGMMMSSNETGGGVRVGGGADHNDAVTNTTTTPRVRVEVETLLWDSSPVDGAEACRRINALVVGDDDVRPSPTTTTTEGVTGPRYHLCLASDCVHFRDFHDGLLTSIARVLVVDGIALLCQPRRGASLGDFMALVDAVNNGCPDGSVVVGDIHRDEPSRPLFRITLHEDFHPKVSAMHRSLLTAMEGDVGPCERVPPMSCSTVYDPNLHLPLLLELQKLLTLNSMDLRGRSRSRSRSPSPPRREHHPYHRWGDSRDRGGSSDPPPPVRGGGGATTKTSSSSSSSSIRGGIDRERLELERRERMARLRADDGREDGSGDAVASSSSTASSMSTARGVKIAAKRRRVDDGARSNGDDGDDDDEDTVDDERRRMMDLLGFGGFGTTKGKAVMDNQTSAARGAVSKNKGRKYRQYMNRKGGFNRPLDKMN</sequence>
<dbReference type="GO" id="GO:0032259">
    <property type="term" value="P:methylation"/>
    <property type="evidence" value="ECO:0007669"/>
    <property type="project" value="UniProtKB-KW"/>
</dbReference>
<feature type="region of interest" description="Disordered" evidence="7">
    <location>
        <begin position="246"/>
        <end position="280"/>
    </location>
</feature>
<keyword evidence="5" id="KW-0808">Transferase</keyword>
<feature type="domain" description="U4/U6.U5 small nuclear ribonucleoprotein 27kDa protein" evidence="8">
    <location>
        <begin position="720"/>
        <end position="779"/>
    </location>
</feature>
<feature type="compositionally biased region" description="Basic and acidic residues" evidence="7">
    <location>
        <begin position="11"/>
        <end position="20"/>
    </location>
</feature>
<keyword evidence="10" id="KW-1185">Reference proteome</keyword>
<name>A0ABD3SR04_9STRA</name>
<feature type="compositionally biased region" description="Basic and acidic residues" evidence="7">
    <location>
        <begin position="604"/>
        <end position="613"/>
    </location>
</feature>
<keyword evidence="6" id="KW-0539">Nucleus</keyword>
<proteinExistence type="predicted"/>
<gene>
    <name evidence="9" type="ORF">ACHAXA_000627</name>
</gene>
<feature type="compositionally biased region" description="Low complexity" evidence="7">
    <location>
        <begin position="145"/>
        <end position="161"/>
    </location>
</feature>
<feature type="region of interest" description="Disordered" evidence="7">
    <location>
        <begin position="581"/>
        <end position="720"/>
    </location>
</feature>
<dbReference type="AlphaFoldDB" id="A0ABD3SR04"/>
<evidence type="ECO:0000256" key="7">
    <source>
        <dbReference type="SAM" id="MobiDB-lite"/>
    </source>
</evidence>
<organism evidence="9 10">
    <name type="scientific">Cyclostephanos tholiformis</name>
    <dbReference type="NCBI Taxonomy" id="382380"/>
    <lineage>
        <taxon>Eukaryota</taxon>
        <taxon>Sar</taxon>
        <taxon>Stramenopiles</taxon>
        <taxon>Ochrophyta</taxon>
        <taxon>Bacillariophyta</taxon>
        <taxon>Coscinodiscophyceae</taxon>
        <taxon>Thalassiosirophycidae</taxon>
        <taxon>Stephanodiscales</taxon>
        <taxon>Stephanodiscaceae</taxon>
        <taxon>Cyclostephanos</taxon>
    </lineage>
</organism>
<feature type="compositionally biased region" description="Basic and acidic residues" evidence="7">
    <location>
        <begin position="698"/>
        <end position="707"/>
    </location>
</feature>
<protein>
    <recommendedName>
        <fullName evidence="8">U4/U6.U5 small nuclear ribonucleoprotein 27kDa protein domain-containing protein</fullName>
    </recommendedName>
</protein>
<evidence type="ECO:0000256" key="1">
    <source>
        <dbReference type="ARBA" id="ARBA00004123"/>
    </source>
</evidence>
<evidence type="ECO:0000256" key="2">
    <source>
        <dbReference type="ARBA" id="ARBA00004496"/>
    </source>
</evidence>
<keyword evidence="4" id="KW-0489">Methyltransferase</keyword>
<keyword evidence="3" id="KW-0963">Cytoplasm</keyword>
<evidence type="ECO:0000256" key="4">
    <source>
        <dbReference type="ARBA" id="ARBA00022603"/>
    </source>
</evidence>
<accession>A0ABD3SR04</accession>
<dbReference type="GO" id="GO:0005737">
    <property type="term" value="C:cytoplasm"/>
    <property type="evidence" value="ECO:0007669"/>
    <property type="project" value="UniProtKB-SubCell"/>
</dbReference>
<feature type="compositionally biased region" description="Acidic residues" evidence="7">
    <location>
        <begin position="708"/>
        <end position="719"/>
    </location>
</feature>
<feature type="region of interest" description="Disordered" evidence="7">
    <location>
        <begin position="1"/>
        <end position="20"/>
    </location>
</feature>
<evidence type="ECO:0000256" key="3">
    <source>
        <dbReference type="ARBA" id="ARBA00022490"/>
    </source>
</evidence>
<feature type="region of interest" description="Disordered" evidence="7">
    <location>
        <begin position="299"/>
        <end position="329"/>
    </location>
</feature>
<dbReference type="Pfam" id="PF08648">
    <property type="entry name" value="SNRNP27"/>
    <property type="match status" value="1"/>
</dbReference>
<dbReference type="GO" id="GO:0008168">
    <property type="term" value="F:methyltransferase activity"/>
    <property type="evidence" value="ECO:0007669"/>
    <property type="project" value="UniProtKB-KW"/>
</dbReference>
<evidence type="ECO:0000259" key="8">
    <source>
        <dbReference type="Pfam" id="PF08648"/>
    </source>
</evidence>
<evidence type="ECO:0000313" key="10">
    <source>
        <dbReference type="Proteomes" id="UP001530377"/>
    </source>
</evidence>
<dbReference type="InterPro" id="IPR029063">
    <property type="entry name" value="SAM-dependent_MTases_sf"/>
</dbReference>
<comment type="caution">
    <text evidence="9">The sequence shown here is derived from an EMBL/GenBank/DDBJ whole genome shotgun (WGS) entry which is preliminary data.</text>
</comment>
<evidence type="ECO:0000313" key="9">
    <source>
        <dbReference type="EMBL" id="KAL3826801.1"/>
    </source>
</evidence>
<feature type="region of interest" description="Disordered" evidence="7">
    <location>
        <begin position="735"/>
        <end position="780"/>
    </location>
</feature>
<dbReference type="InterPro" id="IPR025800">
    <property type="entry name" value="CaM-Lys-N-MeTrfase"/>
</dbReference>